<evidence type="ECO:0000256" key="6">
    <source>
        <dbReference type="ARBA" id="ARBA00022801"/>
    </source>
</evidence>
<evidence type="ECO:0000256" key="3">
    <source>
        <dbReference type="ARBA" id="ARBA00012453"/>
    </source>
</evidence>
<evidence type="ECO:0000313" key="15">
    <source>
        <dbReference type="Proteomes" id="UP000809621"/>
    </source>
</evidence>
<name>A0ABS2HK05_9VIBR</name>
<evidence type="ECO:0000256" key="1">
    <source>
        <dbReference type="ARBA" id="ARBA00001946"/>
    </source>
</evidence>
<feature type="domain" description="Nudix hydrolase" evidence="13">
    <location>
        <begin position="53"/>
        <end position="195"/>
    </location>
</feature>
<dbReference type="CDD" id="cd24155">
    <property type="entry name" value="NUDIX_ADPRase"/>
    <property type="match status" value="1"/>
</dbReference>
<dbReference type="PROSITE" id="PS51462">
    <property type="entry name" value="NUDIX"/>
    <property type="match status" value="1"/>
</dbReference>
<dbReference type="NCBIfam" id="TIGR00052">
    <property type="entry name" value="nudix-type nucleoside diphosphatase, YffH/AdpP family"/>
    <property type="match status" value="1"/>
</dbReference>
<dbReference type="PANTHER" id="PTHR11839:SF5">
    <property type="entry name" value="ADP-RIBOSE PYROPHOSPHATASE"/>
    <property type="match status" value="1"/>
</dbReference>
<evidence type="ECO:0000256" key="4">
    <source>
        <dbReference type="ARBA" id="ARBA00013297"/>
    </source>
</evidence>
<dbReference type="Proteomes" id="UP000809621">
    <property type="component" value="Unassembled WGS sequence"/>
</dbReference>
<keyword evidence="7" id="KW-0460">Magnesium</keyword>
<keyword evidence="15" id="KW-1185">Reference proteome</keyword>
<comment type="caution">
    <text evidence="14">The sequence shown here is derived from an EMBL/GenBank/DDBJ whole genome shotgun (WGS) entry which is preliminary data.</text>
</comment>
<comment type="similarity">
    <text evidence="2">Belongs to the Nudix hydrolase family. NudF subfamily.</text>
</comment>
<evidence type="ECO:0000256" key="8">
    <source>
        <dbReference type="ARBA" id="ARBA00025164"/>
    </source>
</evidence>
<comment type="catalytic activity">
    <reaction evidence="12">
        <text>ADP-D-ribose + H2O = D-ribose 5-phosphate + AMP + 2 H(+)</text>
        <dbReference type="Rhea" id="RHEA:10412"/>
        <dbReference type="ChEBI" id="CHEBI:15377"/>
        <dbReference type="ChEBI" id="CHEBI:15378"/>
        <dbReference type="ChEBI" id="CHEBI:57967"/>
        <dbReference type="ChEBI" id="CHEBI:78346"/>
        <dbReference type="ChEBI" id="CHEBI:456215"/>
        <dbReference type="EC" id="3.6.1.13"/>
    </reaction>
</comment>
<evidence type="ECO:0000256" key="7">
    <source>
        <dbReference type="ARBA" id="ARBA00022842"/>
    </source>
</evidence>
<dbReference type="Gene3D" id="3.90.79.10">
    <property type="entry name" value="Nucleoside Triphosphate Pyrophosphohydrolase"/>
    <property type="match status" value="1"/>
</dbReference>
<comment type="cofactor">
    <cofactor evidence="1">
        <name>Mg(2+)</name>
        <dbReference type="ChEBI" id="CHEBI:18420"/>
    </cofactor>
</comment>
<dbReference type="InterPro" id="IPR004385">
    <property type="entry name" value="NDP_pyrophosphatase"/>
</dbReference>
<keyword evidence="6 14" id="KW-0378">Hydrolase</keyword>
<dbReference type="GO" id="GO:0047631">
    <property type="term" value="F:ADP-ribose diphosphatase activity"/>
    <property type="evidence" value="ECO:0007669"/>
    <property type="project" value="UniProtKB-EC"/>
</dbReference>
<comment type="function">
    <text evidence="8">Acts on ADP-mannose and ADP-glucose as well as ADP-ribose. Prevents glycogen biosynthesis. The reaction catalyzed by this enzyme is a limiting step of the gluconeogenic process.</text>
</comment>
<dbReference type="EC" id="3.6.1.13" evidence="3"/>
<evidence type="ECO:0000256" key="9">
    <source>
        <dbReference type="ARBA" id="ARBA00030162"/>
    </source>
</evidence>
<sequence>MSKQPTVSFSTEDVEILDKKPLFNGFFRMIQYRFRHKLFRGGWSEPIEREMFERGHAAAMLPYDPIRDEVVIIEQIRVGALEQASPWQFEVVAGIIDTDESAEEVVRREAMEEAGVEVGHLEFVTSYYPSSGGCSEKLDVYVGEVDCSKAGGIYGLEYENEDIKVTTMSRSKAYDLVKQGVIENGASIILLQWLELNYKQIQERWSV</sequence>
<organism evidence="14 15">
    <name type="scientific">Vibrio ulleungensis</name>
    <dbReference type="NCBI Taxonomy" id="2807619"/>
    <lineage>
        <taxon>Bacteria</taxon>
        <taxon>Pseudomonadati</taxon>
        <taxon>Pseudomonadota</taxon>
        <taxon>Gammaproteobacteria</taxon>
        <taxon>Vibrionales</taxon>
        <taxon>Vibrionaceae</taxon>
        <taxon>Vibrio</taxon>
    </lineage>
</organism>
<accession>A0ABS2HK05</accession>
<keyword evidence="5" id="KW-0479">Metal-binding</keyword>
<dbReference type="PROSITE" id="PS00893">
    <property type="entry name" value="NUDIX_BOX"/>
    <property type="match status" value="1"/>
</dbReference>
<dbReference type="InterPro" id="IPR015797">
    <property type="entry name" value="NUDIX_hydrolase-like_dom_sf"/>
</dbReference>
<evidence type="ECO:0000256" key="12">
    <source>
        <dbReference type="ARBA" id="ARBA00049546"/>
    </source>
</evidence>
<evidence type="ECO:0000256" key="11">
    <source>
        <dbReference type="ARBA" id="ARBA00033056"/>
    </source>
</evidence>
<dbReference type="InterPro" id="IPR020084">
    <property type="entry name" value="NUDIX_hydrolase_CS"/>
</dbReference>
<reference evidence="14 15" key="1">
    <citation type="submission" date="2021-02" db="EMBL/GenBank/DDBJ databases">
        <authorList>
            <person name="Park J.-S."/>
        </authorList>
    </citation>
    <scope>NUCLEOTIDE SEQUENCE [LARGE SCALE GENOMIC DNA]</scope>
    <source>
        <strain evidence="14 15">188UL20-2</strain>
    </source>
</reference>
<dbReference type="InterPro" id="IPR000086">
    <property type="entry name" value="NUDIX_hydrolase_dom"/>
</dbReference>
<dbReference type="RefSeq" id="WP_205158979.1">
    <property type="nucleotide sequence ID" value="NZ_JAFEUM010000005.1"/>
</dbReference>
<evidence type="ECO:0000313" key="14">
    <source>
        <dbReference type="EMBL" id="MBM7037451.1"/>
    </source>
</evidence>
<evidence type="ECO:0000256" key="2">
    <source>
        <dbReference type="ARBA" id="ARBA00007482"/>
    </source>
</evidence>
<dbReference type="NCBIfam" id="NF008003">
    <property type="entry name" value="PRK10729.1"/>
    <property type="match status" value="1"/>
</dbReference>
<evidence type="ECO:0000259" key="13">
    <source>
        <dbReference type="PROSITE" id="PS51462"/>
    </source>
</evidence>
<dbReference type="PANTHER" id="PTHR11839">
    <property type="entry name" value="UDP/ADP-SUGAR PYROPHOSPHATASE"/>
    <property type="match status" value="1"/>
</dbReference>
<dbReference type="EMBL" id="JAFEUM010000005">
    <property type="protein sequence ID" value="MBM7037451.1"/>
    <property type="molecule type" value="Genomic_DNA"/>
</dbReference>
<gene>
    <name evidence="14" type="primary">nudF</name>
    <name evidence="14" type="ORF">JQC93_13635</name>
</gene>
<evidence type="ECO:0000256" key="10">
    <source>
        <dbReference type="ARBA" id="ARBA00030308"/>
    </source>
</evidence>
<dbReference type="SUPFAM" id="SSF55811">
    <property type="entry name" value="Nudix"/>
    <property type="match status" value="1"/>
</dbReference>
<dbReference type="Pfam" id="PF00293">
    <property type="entry name" value="NUDIX"/>
    <property type="match status" value="1"/>
</dbReference>
<protein>
    <recommendedName>
        <fullName evidence="4">ADP-ribose pyrophosphatase</fullName>
        <ecNumber evidence="3">3.6.1.13</ecNumber>
    </recommendedName>
    <alternativeName>
        <fullName evidence="9">ADP-ribose diphosphatase</fullName>
    </alternativeName>
    <alternativeName>
        <fullName evidence="11">ADP-ribose phosphohydrolase</fullName>
    </alternativeName>
    <alternativeName>
        <fullName evidence="10">Adenosine diphosphoribose pyrophosphatase</fullName>
    </alternativeName>
</protein>
<evidence type="ECO:0000256" key="5">
    <source>
        <dbReference type="ARBA" id="ARBA00022723"/>
    </source>
</evidence>
<proteinExistence type="inferred from homology"/>